<dbReference type="RefSeq" id="WP_156028822.1">
    <property type="nucleotide sequence ID" value="NZ_JANIEK010000086.1"/>
</dbReference>
<keyword evidence="2" id="KW-1185">Reference proteome</keyword>
<sequence>MKWSPNYPEYWGYCKHIFYATLHSQDVTLEQKRQLHEEMERLKVRGLPYPQSRQNEKI</sequence>
<name>A0ABT2L0F5_9BACL</name>
<dbReference type="Proteomes" id="UP001206821">
    <property type="component" value="Unassembled WGS sequence"/>
</dbReference>
<gene>
    <name evidence="1" type="ORF">NQG31_13885</name>
</gene>
<dbReference type="EMBL" id="JANIEK010000086">
    <property type="protein sequence ID" value="MCT4796637.1"/>
    <property type="molecule type" value="Genomic_DNA"/>
</dbReference>
<accession>A0ABT2L0F5</accession>
<evidence type="ECO:0000313" key="1">
    <source>
        <dbReference type="EMBL" id="MCT4796637.1"/>
    </source>
</evidence>
<comment type="caution">
    <text evidence="1">The sequence shown here is derived from an EMBL/GenBank/DDBJ whole genome shotgun (WGS) entry which is preliminary data.</text>
</comment>
<organism evidence="1 2">
    <name type="scientific">Exiguobacterium alkaliphilum</name>
    <dbReference type="NCBI Taxonomy" id="1428684"/>
    <lineage>
        <taxon>Bacteria</taxon>
        <taxon>Bacillati</taxon>
        <taxon>Bacillota</taxon>
        <taxon>Bacilli</taxon>
        <taxon>Bacillales</taxon>
        <taxon>Bacillales Family XII. Incertae Sedis</taxon>
        <taxon>Exiguobacterium</taxon>
    </lineage>
</organism>
<reference evidence="1 2" key="1">
    <citation type="submission" date="2022-07" db="EMBL/GenBank/DDBJ databases">
        <title>Genomic and pangenome structural analysis of the polyextremophile Exiguobacterium.</title>
        <authorList>
            <person name="Shen L."/>
        </authorList>
    </citation>
    <scope>NUCLEOTIDE SEQUENCE [LARGE SCALE GENOMIC DNA]</scope>
    <source>
        <strain evidence="1 2">12_1</strain>
    </source>
</reference>
<proteinExistence type="predicted"/>
<protein>
    <submittedName>
        <fullName evidence="1">Uncharacterized protein</fullName>
    </submittedName>
</protein>
<evidence type="ECO:0000313" key="2">
    <source>
        <dbReference type="Proteomes" id="UP001206821"/>
    </source>
</evidence>